<feature type="domain" description="Exocyst complex subunit EXOC6/Sec15 C-terminal" evidence="6">
    <location>
        <begin position="379"/>
        <end position="726"/>
    </location>
</feature>
<evidence type="ECO:0000256" key="3">
    <source>
        <dbReference type="ARBA" id="ARBA00022483"/>
    </source>
</evidence>
<dbReference type="InterPro" id="IPR046361">
    <property type="entry name" value="EXOC6/Sec15_C"/>
</dbReference>
<dbReference type="PANTHER" id="PTHR12702">
    <property type="entry name" value="SEC15"/>
    <property type="match status" value="1"/>
</dbReference>
<evidence type="ECO:0000313" key="8">
    <source>
        <dbReference type="EMBL" id="CDG66476.1"/>
    </source>
</evidence>
<dbReference type="Gene3D" id="1.10.357.30">
    <property type="entry name" value="Exocyst complex subunit Sec15 C-terminal domain, N-terminal subdomain"/>
    <property type="match status" value="1"/>
</dbReference>
<accession>T2M341</accession>
<dbReference type="InterPro" id="IPR048359">
    <property type="entry name" value="EXOC6_Sec15_N"/>
</dbReference>
<dbReference type="Pfam" id="PF04091">
    <property type="entry name" value="Sec15_C"/>
    <property type="match status" value="1"/>
</dbReference>
<keyword evidence="4" id="KW-0175">Coiled coil</keyword>
<sequence>MAVDQRLDSLIGEIESSDSPIGPVLRSVYEDDSQLVFLQKLDDRSKLLEKEIERMCSFHYQGFVESVNELIRVRTEASRLKILLKKANSDLQESGTSLLCKLKDLTELRLRNRNMVDTMEVLSLCIPVLEMYAKLYEQKKNKRYYPALKTLEQLEHTYLARIKHFRFAELMISKLPFFRDSIKDAAKEDLMLFLESVRSKSEKLGEIVMKQVHQQYSLSLLHGVDEGVAEEKNEILQICCTDLIDFSPVYRCMHIFSALNQRDIFEHYYRKERMQQARLAFDWQRATVSIHESFHIFQTYFYQIVGFFVVEDTVMTTTEGLVTRGTVEELWEIAVSKIGTVLQKQCSNLEDSSMMLKIKELLVWFSHTLYSYGFSVNALYDVLLQMRDQYNEMLTKNWRPVFDEIGKEDNFTPLYITTLEEYNSILQDYPFNIDVPLDEFPKKFPFSWFVPKVYSEMKRFIEASMKFNENLNISRTETDSSIRKSTNLLLTKTLSDSVKKLLSHPALNLAQLAQMSVNTMHLEDACPELEEFISDVTGTTDVNVSLTRLYGTSTFKDIRADAEMRIYEKLNQKMDDFLGLANYNWCPTNVRTHPSSYLMDLLAYLQGAFITFEPLPGDIAKTACMSSCKHLASNLKMFLLDEKVKALNMNGLLCFEIDLKQCEAFATSTPVQGFGVGTLEMTFQELRQIVDLFVKGDWSAYLHDRNSASNKYNRVQPSTALILLEKMSDTSKKINFKKADREKKKFIENLTKRLRDMT</sequence>
<name>T2M341_HYDVU</name>
<dbReference type="GO" id="GO:0000145">
    <property type="term" value="C:exocyst"/>
    <property type="evidence" value="ECO:0007669"/>
    <property type="project" value="UniProtKB-UniRule"/>
</dbReference>
<evidence type="ECO:0000259" key="7">
    <source>
        <dbReference type="Pfam" id="PF20651"/>
    </source>
</evidence>
<dbReference type="InterPro" id="IPR042044">
    <property type="entry name" value="EXOC6PINT-1/Sec15/Tip20_C_dom2"/>
</dbReference>
<comment type="similarity">
    <text evidence="1 5">Belongs to the SEC15 family.</text>
</comment>
<dbReference type="GO" id="GO:0006893">
    <property type="term" value="P:Golgi to plasma membrane transport"/>
    <property type="evidence" value="ECO:0007669"/>
    <property type="project" value="TreeGrafter"/>
</dbReference>
<dbReference type="GO" id="GO:0016020">
    <property type="term" value="C:membrane"/>
    <property type="evidence" value="ECO:0007669"/>
    <property type="project" value="TreeGrafter"/>
</dbReference>
<dbReference type="PANTHER" id="PTHR12702:SF0">
    <property type="entry name" value="EXOCYST COMPLEX COMPONENT 6"/>
    <property type="match status" value="1"/>
</dbReference>
<dbReference type="FunFam" id="1.20.58.670:FF:000002">
    <property type="entry name" value="Exocyst complex component"/>
    <property type="match status" value="1"/>
</dbReference>
<dbReference type="InterPro" id="IPR042045">
    <property type="entry name" value="EXOC6/Sec15_C_dom1"/>
</dbReference>
<gene>
    <name evidence="8" type="primary">EXOC6B</name>
</gene>
<comment type="function">
    <text evidence="5">Component of the exocyst complex involved in the docking of exocytic vesicles with fusion sites on the plasma membrane.</text>
</comment>
<evidence type="ECO:0000256" key="4">
    <source>
        <dbReference type="ARBA" id="ARBA00023054"/>
    </source>
</evidence>
<feature type="domain" description="Exocyst complex component EXOC6/Sec15 N-terminal" evidence="7">
    <location>
        <begin position="41"/>
        <end position="209"/>
    </location>
</feature>
<dbReference type="GO" id="GO:0090522">
    <property type="term" value="P:vesicle tethering involved in exocytosis"/>
    <property type="evidence" value="ECO:0007669"/>
    <property type="project" value="UniProtKB-UniRule"/>
</dbReference>
<evidence type="ECO:0000259" key="6">
    <source>
        <dbReference type="Pfam" id="PF04091"/>
    </source>
</evidence>
<dbReference type="Gene3D" id="1.20.58.670">
    <property type="entry name" value="Dsl1p vesicle tethering complex, Tip20p subunit, domain D"/>
    <property type="match status" value="1"/>
</dbReference>
<evidence type="ECO:0000256" key="2">
    <source>
        <dbReference type="ARBA" id="ARBA00022448"/>
    </source>
</evidence>
<protein>
    <recommendedName>
        <fullName evidence="5">Exocyst complex component</fullName>
    </recommendedName>
</protein>
<reference evidence="8" key="1">
    <citation type="journal article" date="2013" name="Genome Biol. Evol.">
        <title>Punctuated emergences of genetic and phenotypic innovations in eumetazoan, bilaterian, euteleostome, and hominidae ancestors.</title>
        <authorList>
            <person name="Wenger Y."/>
            <person name="Galliot B."/>
        </authorList>
    </citation>
    <scope>NUCLEOTIDE SEQUENCE</scope>
    <source>
        <tissue evidence="8">Whole animals</tissue>
    </source>
</reference>
<evidence type="ECO:0000256" key="1">
    <source>
        <dbReference type="ARBA" id="ARBA00007944"/>
    </source>
</evidence>
<dbReference type="InterPro" id="IPR007225">
    <property type="entry name" value="EXOC6/Sec15"/>
</dbReference>
<keyword evidence="2 5" id="KW-0813">Transport</keyword>
<dbReference type="OrthoDB" id="10267033at2759"/>
<dbReference type="PIRSF" id="PIRSF025007">
    <property type="entry name" value="Sec15"/>
    <property type="match status" value="1"/>
</dbReference>
<dbReference type="AlphaFoldDB" id="T2M341"/>
<keyword evidence="3 5" id="KW-0268">Exocytosis</keyword>
<dbReference type="Pfam" id="PF20651">
    <property type="entry name" value="EXOC6_Sec15_N"/>
    <property type="match status" value="1"/>
</dbReference>
<proteinExistence type="evidence at transcript level"/>
<evidence type="ECO:0000256" key="5">
    <source>
        <dbReference type="PIRNR" id="PIRNR025007"/>
    </source>
</evidence>
<dbReference type="EMBL" id="HAAD01000244">
    <property type="protein sequence ID" value="CDG66476.1"/>
    <property type="molecule type" value="mRNA"/>
</dbReference>
<dbReference type="GO" id="GO:0006886">
    <property type="term" value="P:intracellular protein transport"/>
    <property type="evidence" value="ECO:0007669"/>
    <property type="project" value="InterPro"/>
</dbReference>
<organism evidence="8">
    <name type="scientific">Hydra vulgaris</name>
    <name type="common">Hydra</name>
    <name type="synonym">Hydra attenuata</name>
    <dbReference type="NCBI Taxonomy" id="6087"/>
    <lineage>
        <taxon>Eukaryota</taxon>
        <taxon>Metazoa</taxon>
        <taxon>Cnidaria</taxon>
        <taxon>Hydrozoa</taxon>
        <taxon>Hydroidolina</taxon>
        <taxon>Anthoathecata</taxon>
        <taxon>Aplanulata</taxon>
        <taxon>Hydridae</taxon>
        <taxon>Hydra</taxon>
    </lineage>
</organism>